<dbReference type="PANTHER" id="PTHR12302">
    <property type="entry name" value="EBNA2 BINDING PROTEIN P100"/>
    <property type="match status" value="1"/>
</dbReference>
<evidence type="ECO:0000259" key="6">
    <source>
        <dbReference type="PROSITE" id="PS50830"/>
    </source>
</evidence>
<evidence type="ECO:0000256" key="5">
    <source>
        <dbReference type="SAM" id="SignalP"/>
    </source>
</evidence>
<evidence type="ECO:0000256" key="2">
    <source>
        <dbReference type="ARBA" id="ARBA00022759"/>
    </source>
</evidence>
<dbReference type="STRING" id="365046.Rta_35990"/>
<evidence type="ECO:0000313" key="8">
    <source>
        <dbReference type="Proteomes" id="UP000008385"/>
    </source>
</evidence>
<dbReference type="SMART" id="SM00318">
    <property type="entry name" value="SNc"/>
    <property type="match status" value="1"/>
</dbReference>
<dbReference type="KEGG" id="rta:Rta_35990"/>
<feature type="signal peptide" evidence="5">
    <location>
        <begin position="1"/>
        <end position="21"/>
    </location>
</feature>
<name>F5Y1D0_RAMTT</name>
<keyword evidence="8" id="KW-1185">Reference proteome</keyword>
<dbReference type="PROSITE" id="PS50830">
    <property type="entry name" value="TNASE_3"/>
    <property type="match status" value="1"/>
</dbReference>
<dbReference type="GO" id="GO:0004519">
    <property type="term" value="F:endonuclease activity"/>
    <property type="evidence" value="ECO:0007669"/>
    <property type="project" value="UniProtKB-KW"/>
</dbReference>
<feature type="region of interest" description="Disordered" evidence="4">
    <location>
        <begin position="150"/>
        <end position="173"/>
    </location>
</feature>
<keyword evidence="1" id="KW-0540">Nuclease</keyword>
<evidence type="ECO:0000313" key="7">
    <source>
        <dbReference type="EMBL" id="AEG94714.1"/>
    </source>
</evidence>
<keyword evidence="5" id="KW-0732">Signal</keyword>
<organism evidence="7 8">
    <name type="scientific">Ramlibacter tataouinensis (strain ATCC BAA-407 / DSM 14655 / LMG 21543 / TTB310)</name>
    <dbReference type="NCBI Taxonomy" id="365046"/>
    <lineage>
        <taxon>Bacteria</taxon>
        <taxon>Pseudomonadati</taxon>
        <taxon>Pseudomonadota</taxon>
        <taxon>Betaproteobacteria</taxon>
        <taxon>Burkholderiales</taxon>
        <taxon>Comamonadaceae</taxon>
        <taxon>Ramlibacter</taxon>
    </lineage>
</organism>
<dbReference type="InterPro" id="IPR035437">
    <property type="entry name" value="SNase_OB-fold_sf"/>
</dbReference>
<reference evidence="7 8" key="2">
    <citation type="journal article" date="2011" name="PLoS ONE">
        <title>The Cyst-Dividing Bacterium Ramlibacter tataouinensis TTB310 Genome Reveals a Well-Stocked Toolbox for Adaptation to a Desert Environment.</title>
        <authorList>
            <person name="De Luca G."/>
            <person name="Barakat M."/>
            <person name="Ortet P."/>
            <person name="Fochesato S."/>
            <person name="Jourlin-Castelli C."/>
            <person name="Ansaldi M."/>
            <person name="Py B."/>
            <person name="Fichant G."/>
            <person name="Coutinho P.M."/>
            <person name="Voulhoux R."/>
            <person name="Bastien O."/>
            <person name="Marechal E."/>
            <person name="Henrissat B."/>
            <person name="Quentin Y."/>
            <person name="Noirot P."/>
            <person name="Filloux A."/>
            <person name="Mejean V."/>
            <person name="Dubow M.S."/>
            <person name="Barras F."/>
            <person name="Barbe V."/>
            <person name="Weissenbach J."/>
            <person name="Mihalcescu I."/>
            <person name="Vermeglio A."/>
            <person name="Achouak W."/>
            <person name="Heulin T."/>
        </authorList>
    </citation>
    <scope>NUCLEOTIDE SEQUENCE [LARGE SCALE GENOMIC DNA]</scope>
    <source>
        <strain evidence="8">ATCC BAA-407 / DSM 14655 / LMG 21543 / TTB310</strain>
    </source>
</reference>
<protein>
    <submittedName>
        <fullName evidence="7">Nuclease-like protein</fullName>
    </submittedName>
</protein>
<dbReference type="Gene3D" id="2.40.50.90">
    <property type="match status" value="1"/>
</dbReference>
<sequence length="173" mass="19048">MRGILRLAGLWAALALAPALGADFSGVVTRVTDGDTLWVRPAAGGRPREVRLQGLDAPEICQAHGPRARAALAARLQGRRVQVRIRARDDYGRWLSRVATPDDPDVGAWMVVQGHAWSYRFRDSRGPYAALEDRARQARRGLWAQAAPLEPREFRRRHGSCGGAGQPGTRPNR</sequence>
<dbReference type="SUPFAM" id="SSF50199">
    <property type="entry name" value="Staphylococcal nuclease"/>
    <property type="match status" value="1"/>
</dbReference>
<feature type="chain" id="PRO_5003331283" evidence="5">
    <location>
        <begin position="22"/>
        <end position="173"/>
    </location>
</feature>
<dbReference type="PANTHER" id="PTHR12302:SF3">
    <property type="entry name" value="SERINE_THREONINE-PROTEIN KINASE 31"/>
    <property type="match status" value="1"/>
</dbReference>
<dbReference type="GO" id="GO:0016787">
    <property type="term" value="F:hydrolase activity"/>
    <property type="evidence" value="ECO:0007669"/>
    <property type="project" value="UniProtKB-KW"/>
</dbReference>
<dbReference type="OrthoDB" id="9805504at2"/>
<accession>F5Y1D0</accession>
<proteinExistence type="predicted"/>
<dbReference type="AlphaFoldDB" id="F5Y1D0"/>
<dbReference type="HOGENOM" id="CLU_046484_7_4_4"/>
<dbReference type="Proteomes" id="UP000008385">
    <property type="component" value="Chromosome"/>
</dbReference>
<dbReference type="EMBL" id="CP000245">
    <property type="protein sequence ID" value="AEG94714.1"/>
    <property type="molecule type" value="Genomic_DNA"/>
</dbReference>
<dbReference type="Pfam" id="PF00565">
    <property type="entry name" value="SNase"/>
    <property type="match status" value="1"/>
</dbReference>
<reference evidence="8" key="1">
    <citation type="submission" date="2006-01" db="EMBL/GenBank/DDBJ databases">
        <title>Genome of the cyst-dividing bacterium Ramlibacter tataouinensis.</title>
        <authorList>
            <person name="Barakat M."/>
            <person name="Ortet P."/>
            <person name="De Luca G."/>
            <person name="Jourlin-Castelli C."/>
            <person name="Ansaldi M."/>
            <person name="Py B."/>
            <person name="Fichant G."/>
            <person name="Coutinho P."/>
            <person name="Voulhoux R."/>
            <person name="Bastien O."/>
            <person name="Roy S."/>
            <person name="Marechal E."/>
            <person name="Henrissat B."/>
            <person name="Quentin Y."/>
            <person name="Noirot P."/>
            <person name="Filloux A."/>
            <person name="Mejean V."/>
            <person name="DuBow M."/>
            <person name="Barras F."/>
            <person name="Heulin T."/>
        </authorList>
    </citation>
    <scope>NUCLEOTIDE SEQUENCE [LARGE SCALE GENOMIC DNA]</scope>
    <source>
        <strain evidence="8">ATCC BAA-407 / DSM 14655 / LMG 21543 / TTB310</strain>
    </source>
</reference>
<dbReference type="RefSeq" id="WP_013902944.1">
    <property type="nucleotide sequence ID" value="NC_015677.1"/>
</dbReference>
<feature type="domain" description="TNase-like" evidence="6">
    <location>
        <begin position="22"/>
        <end position="145"/>
    </location>
</feature>
<evidence type="ECO:0000256" key="1">
    <source>
        <dbReference type="ARBA" id="ARBA00022722"/>
    </source>
</evidence>
<evidence type="ECO:0000256" key="4">
    <source>
        <dbReference type="SAM" id="MobiDB-lite"/>
    </source>
</evidence>
<keyword evidence="3" id="KW-0378">Hydrolase</keyword>
<dbReference type="InterPro" id="IPR016071">
    <property type="entry name" value="Staphylococal_nuclease_OB-fold"/>
</dbReference>
<dbReference type="eggNOG" id="COG1525">
    <property type="taxonomic scope" value="Bacteria"/>
</dbReference>
<gene>
    <name evidence="7" type="ordered locus">Rta_35990</name>
</gene>
<keyword evidence="2" id="KW-0255">Endonuclease</keyword>
<evidence type="ECO:0000256" key="3">
    <source>
        <dbReference type="ARBA" id="ARBA00022801"/>
    </source>
</evidence>